<feature type="compositionally biased region" description="Polar residues" evidence="8">
    <location>
        <begin position="645"/>
        <end position="667"/>
    </location>
</feature>
<evidence type="ECO:0000256" key="4">
    <source>
        <dbReference type="ARBA" id="ARBA00022771"/>
    </source>
</evidence>
<comment type="subcellular location">
    <subcellularLocation>
        <location evidence="1">Nucleus</location>
    </subcellularLocation>
</comment>
<feature type="domain" description="C2H2-type" evidence="9">
    <location>
        <begin position="722"/>
        <end position="749"/>
    </location>
</feature>
<dbReference type="SUPFAM" id="SSF57667">
    <property type="entry name" value="beta-beta-alpha zinc fingers"/>
    <property type="match status" value="14"/>
</dbReference>
<feature type="compositionally biased region" description="Polar residues" evidence="8">
    <location>
        <begin position="1285"/>
        <end position="1301"/>
    </location>
</feature>
<feature type="domain" description="C2H2-type" evidence="9">
    <location>
        <begin position="532"/>
        <end position="560"/>
    </location>
</feature>
<dbReference type="PROSITE" id="PS50157">
    <property type="entry name" value="ZINC_FINGER_C2H2_2"/>
    <property type="match status" value="22"/>
</dbReference>
<name>A0ABY6LRG9_9ARAC</name>
<feature type="region of interest" description="Disordered" evidence="8">
    <location>
        <begin position="1"/>
        <end position="35"/>
    </location>
</feature>
<keyword evidence="3" id="KW-0677">Repeat</keyword>
<feature type="domain" description="C2H2-type" evidence="9">
    <location>
        <begin position="1153"/>
        <end position="1180"/>
    </location>
</feature>
<feature type="region of interest" description="Disordered" evidence="8">
    <location>
        <begin position="1247"/>
        <end position="1301"/>
    </location>
</feature>
<evidence type="ECO:0000256" key="5">
    <source>
        <dbReference type="ARBA" id="ARBA00022833"/>
    </source>
</evidence>
<feature type="domain" description="C2H2-type" evidence="9">
    <location>
        <begin position="562"/>
        <end position="585"/>
    </location>
</feature>
<keyword evidence="6" id="KW-0539">Nucleus</keyword>
<feature type="domain" description="C2H2-type" evidence="9">
    <location>
        <begin position="958"/>
        <end position="980"/>
    </location>
</feature>
<feature type="domain" description="C2H2-type" evidence="9">
    <location>
        <begin position="270"/>
        <end position="297"/>
    </location>
</feature>
<evidence type="ECO:0000313" key="11">
    <source>
        <dbReference type="Proteomes" id="UP001235939"/>
    </source>
</evidence>
<evidence type="ECO:0000259" key="9">
    <source>
        <dbReference type="PROSITE" id="PS50157"/>
    </source>
</evidence>
<feature type="domain" description="C2H2-type" evidence="9">
    <location>
        <begin position="352"/>
        <end position="381"/>
    </location>
</feature>
<dbReference type="Pfam" id="PF12874">
    <property type="entry name" value="zf-met"/>
    <property type="match status" value="1"/>
</dbReference>
<feature type="domain" description="C2H2-type" evidence="9">
    <location>
        <begin position="1019"/>
        <end position="1041"/>
    </location>
</feature>
<keyword evidence="4 7" id="KW-0863">Zinc-finger</keyword>
<dbReference type="InterPro" id="IPR036236">
    <property type="entry name" value="Znf_C2H2_sf"/>
</dbReference>
<keyword evidence="11" id="KW-1185">Reference proteome</keyword>
<dbReference type="Pfam" id="PF00096">
    <property type="entry name" value="zf-C2H2"/>
    <property type="match status" value="6"/>
</dbReference>
<feature type="domain" description="C2H2-type" evidence="9">
    <location>
        <begin position="1181"/>
        <end position="1209"/>
    </location>
</feature>
<evidence type="ECO:0000256" key="3">
    <source>
        <dbReference type="ARBA" id="ARBA00022737"/>
    </source>
</evidence>
<dbReference type="SMART" id="SM00355">
    <property type="entry name" value="ZnF_C2H2"/>
    <property type="match status" value="32"/>
</dbReference>
<reference evidence="10 11" key="1">
    <citation type="submission" date="2022-03" db="EMBL/GenBank/DDBJ databases">
        <title>A chromosomal length assembly of Cordylochernes scorpioides.</title>
        <authorList>
            <person name="Zeh D."/>
            <person name="Zeh J."/>
        </authorList>
    </citation>
    <scope>NUCLEOTIDE SEQUENCE [LARGE SCALE GENOMIC DNA]</scope>
    <source>
        <strain evidence="10">IN4F17</strain>
        <tissue evidence="10">Whole Body</tissue>
    </source>
</reference>
<feature type="domain" description="C2H2-type" evidence="9">
    <location>
        <begin position="43"/>
        <end position="64"/>
    </location>
</feature>
<gene>
    <name evidence="10" type="ORF">LAZ67_23002112</name>
</gene>
<feature type="compositionally biased region" description="Polar residues" evidence="8">
    <location>
        <begin position="11"/>
        <end position="33"/>
    </location>
</feature>
<feature type="compositionally biased region" description="Low complexity" evidence="8">
    <location>
        <begin position="1251"/>
        <end position="1262"/>
    </location>
</feature>
<feature type="domain" description="C2H2-type" evidence="9">
    <location>
        <begin position="683"/>
        <end position="711"/>
    </location>
</feature>
<accession>A0ABY6LRG9</accession>
<feature type="domain" description="C2H2-type" evidence="9">
    <location>
        <begin position="987"/>
        <end position="1014"/>
    </location>
</feature>
<dbReference type="PANTHER" id="PTHR24376">
    <property type="entry name" value="ZINC FINGER PROTEIN"/>
    <property type="match status" value="1"/>
</dbReference>
<feature type="domain" description="C2H2-type" evidence="9">
    <location>
        <begin position="1080"/>
        <end position="1107"/>
    </location>
</feature>
<protein>
    <submittedName>
        <fullName evidence="10">ZNF423</fullName>
    </submittedName>
</protein>
<dbReference type="Pfam" id="PF13912">
    <property type="entry name" value="zf-C2H2_6"/>
    <property type="match status" value="2"/>
</dbReference>
<feature type="domain" description="C2H2-type" evidence="9">
    <location>
        <begin position="170"/>
        <end position="197"/>
    </location>
</feature>
<keyword evidence="2" id="KW-0479">Metal-binding</keyword>
<sequence length="1301" mass="147880">MNNICEGLNRTPPSSWRSDTPDSSNTLSDSGGDSVTPGDAAPYACSYCDKSFPRLNSLKTHEQVAFLPSIPSYPHQTYHIQPGNDSFEHSLSSESVSSLPRKYDIAVHADQLPFQCSHCRRYFKHKRSRDRHLKIHTGDKRYQCEHCMSKFSRSDHLKIHMKTHDNAKPYQCTDCNRGYSTAAALTSHKQNHKKEDASPPITGAKRCPHCPLTFPNSRELQEHVATAHADGARSPNDTKVVACHFCPQVYQTPDLLKEHVEKSHLAETKGQCPICKETFPTLESLTQHKKIHKDGVPILPTRSFAKFNCYYCKSSDFSSYEALQLHIQTVHFAMLFARSPSMMFLAETGGTYECEYCGSKFNNVHLLQNHIIAAHHLGNYLKKDTYCMICNTVFPSGSAFNDHMALHESARPAKDLRSHPAVNGQLKESKHDILNGFAPQSAPMLCNQCHAPFPDFESFRTHLQTHLDATIQKFTCTECDKEFTTQDSLDHHTLTHFLALSTEYGCQYCSKYFEKAEELQKHLLDVHTSHMFKCTLCKEAFDSKFGIQAHFAAKHNSECRLLKCTSCGVPYRTEADFKMHVRLVHLCKLLPYRCFLCEQGFANETQLQYHHYSHQKQYPCKFCDEAFHVEFLLDRHLQTNHAKETTISSTDNGFPSTNDVAQNLSLKSRSRNEEQQSDSRTNYKCDICDNLFPSESSLNTHRRQAHNIKNASQKNNPTALSLSCAYCHETFKSRTELESHMKVHTVSSSKHKCNICDEILPSATLLSEHKLTHCKVVTGNTCAFCKQTLATKEQFLSHLQEHNTGPTTSCVICRQTLVTDSDTLVHAKFHLTIREVVATCCVCTNSFEPSHLIITGRQENGQHTYMCKECFHSKSKDLEGTADLSRDSECRGSTPNSLHCIKCQLSFKTEDDFKNHVETHMNGDSADGECKLCHKVLESSAKLQLHLIEHNFEGCNSFTCYLCSSVFTTSRLLHQHMLEHGLNTRPYDCSHCHQKFFFRAELDNHSFVHSDHPSKPEQYKCNECNQSFPCLAQLEQHHQAHGLHYRCTQCPMIFSSGAEMQHHHFQNHGPMEVEEDKKSFSCPSCDSTFTVMDELQEHLRIHVADTQCPICHKTSNSYKNHGSKILNGDTLPHPCYSCSKKLAHKAKKNSKPYMCPHCGKIFSKRCHVKEHMRTHVSSTVSPCELCKETFPSNRLLRQHLKEIHQQTYNYTCPICQDIFKRSKSLDTHLVKRHDVLTVNVEDCDMNEEQVSDASSSEMSSYSSDHKDYGSSDCSSIADDLKDSLASPQSHTEESSINISET</sequence>
<feature type="domain" description="C2H2-type" evidence="9">
    <location>
        <begin position="142"/>
        <end position="169"/>
    </location>
</feature>
<evidence type="ECO:0000256" key="6">
    <source>
        <dbReference type="ARBA" id="ARBA00023242"/>
    </source>
</evidence>
<organism evidence="10 11">
    <name type="scientific">Cordylochernes scorpioides</name>
    <dbReference type="NCBI Taxonomy" id="51811"/>
    <lineage>
        <taxon>Eukaryota</taxon>
        <taxon>Metazoa</taxon>
        <taxon>Ecdysozoa</taxon>
        <taxon>Arthropoda</taxon>
        <taxon>Chelicerata</taxon>
        <taxon>Arachnida</taxon>
        <taxon>Pseudoscorpiones</taxon>
        <taxon>Cheliferoidea</taxon>
        <taxon>Chernetidae</taxon>
        <taxon>Cordylochernes</taxon>
    </lineage>
</organism>
<feature type="domain" description="C2H2-type" evidence="9">
    <location>
        <begin position="592"/>
        <end position="619"/>
    </location>
</feature>
<dbReference type="Proteomes" id="UP001235939">
    <property type="component" value="Chromosome 23"/>
</dbReference>
<dbReference type="InterPro" id="IPR013087">
    <property type="entry name" value="Znf_C2H2_type"/>
</dbReference>
<feature type="domain" description="C2H2-type" evidence="9">
    <location>
        <begin position="114"/>
        <end position="141"/>
    </location>
</feature>
<evidence type="ECO:0000256" key="8">
    <source>
        <dbReference type="SAM" id="MobiDB-lite"/>
    </source>
</evidence>
<dbReference type="PANTHER" id="PTHR24376:SF216">
    <property type="entry name" value="ZINC FINGER PROTEIN 420-LIKE"/>
    <property type="match status" value="1"/>
</dbReference>
<evidence type="ECO:0000313" key="10">
    <source>
        <dbReference type="EMBL" id="UYV83693.1"/>
    </source>
</evidence>
<feature type="region of interest" description="Disordered" evidence="8">
    <location>
        <begin position="644"/>
        <end position="678"/>
    </location>
</feature>
<feature type="domain" description="C2H2-type" evidence="9">
    <location>
        <begin position="618"/>
        <end position="646"/>
    </location>
</feature>
<feature type="domain" description="C2H2-type" evidence="9">
    <location>
        <begin position="474"/>
        <end position="496"/>
    </location>
</feature>
<evidence type="ECO:0000256" key="1">
    <source>
        <dbReference type="ARBA" id="ARBA00004123"/>
    </source>
</evidence>
<dbReference type="Gene3D" id="3.30.160.60">
    <property type="entry name" value="Classic Zinc Finger"/>
    <property type="match status" value="16"/>
</dbReference>
<proteinExistence type="predicted"/>
<feature type="domain" description="C2H2-type" evidence="9">
    <location>
        <begin position="385"/>
        <end position="412"/>
    </location>
</feature>
<evidence type="ECO:0000256" key="2">
    <source>
        <dbReference type="ARBA" id="ARBA00022723"/>
    </source>
</evidence>
<dbReference type="PROSITE" id="PS00028">
    <property type="entry name" value="ZINC_FINGER_C2H2_1"/>
    <property type="match status" value="28"/>
</dbReference>
<keyword evidence="5" id="KW-0862">Zinc</keyword>
<feature type="domain" description="C2H2-type" evidence="9">
    <location>
        <begin position="1210"/>
        <end position="1233"/>
    </location>
</feature>
<feature type="domain" description="C2H2-type" evidence="9">
    <location>
        <begin position="504"/>
        <end position="532"/>
    </location>
</feature>
<dbReference type="EMBL" id="CP092885">
    <property type="protein sequence ID" value="UYV83693.1"/>
    <property type="molecule type" value="Genomic_DNA"/>
</dbReference>
<evidence type="ECO:0000256" key="7">
    <source>
        <dbReference type="PROSITE-ProRule" id="PRU00042"/>
    </source>
</evidence>